<reference evidence="1" key="1">
    <citation type="submission" date="2019-08" db="EMBL/GenBank/DDBJ databases">
        <authorList>
            <person name="Kucharzyk K."/>
            <person name="Murdoch R.W."/>
            <person name="Higgins S."/>
            <person name="Loffler F."/>
        </authorList>
    </citation>
    <scope>NUCLEOTIDE SEQUENCE</scope>
</reference>
<evidence type="ECO:0000313" key="1">
    <source>
        <dbReference type="EMBL" id="MPN11571.1"/>
    </source>
</evidence>
<protein>
    <submittedName>
        <fullName evidence="1">Uncharacterized protein</fullName>
    </submittedName>
</protein>
<organism evidence="1">
    <name type="scientific">bioreactor metagenome</name>
    <dbReference type="NCBI Taxonomy" id="1076179"/>
    <lineage>
        <taxon>unclassified sequences</taxon>
        <taxon>metagenomes</taxon>
        <taxon>ecological metagenomes</taxon>
    </lineage>
</organism>
<comment type="caution">
    <text evidence="1">The sequence shown here is derived from an EMBL/GenBank/DDBJ whole genome shotgun (WGS) entry which is preliminary data.</text>
</comment>
<dbReference type="AlphaFoldDB" id="A0A645FB81"/>
<sequence>MVDVFEMLHTGIFDGDLMHGDTQRLHQLQGVIVGTVGSAESGHGNTHHLFTVIAKFISCFYANQ</sequence>
<gene>
    <name evidence="1" type="ORF">SDC9_158874</name>
</gene>
<accession>A0A645FB81</accession>
<proteinExistence type="predicted"/>
<dbReference type="EMBL" id="VSSQ01057798">
    <property type="protein sequence ID" value="MPN11571.1"/>
    <property type="molecule type" value="Genomic_DNA"/>
</dbReference>
<name>A0A645FB81_9ZZZZ</name>